<dbReference type="EMBL" id="RQGC01000009">
    <property type="protein sequence ID" value="TGL39654.1"/>
    <property type="molecule type" value="Genomic_DNA"/>
</dbReference>
<keyword evidence="2" id="KW-1185">Reference proteome</keyword>
<sequence length="78" mass="8772">MNEKKSILGNILSNHAAFTLTQKNRILEWANLVEIRVLKVAGGYSLSKGSFLIGHISDESDLIREVLNLYKKAKESEK</sequence>
<evidence type="ECO:0000313" key="2">
    <source>
        <dbReference type="Proteomes" id="UP000297273"/>
    </source>
</evidence>
<reference evidence="2" key="1">
    <citation type="journal article" date="2019" name="PLoS Negl. Trop. Dis.">
        <title>Revisiting the worldwide diversity of Leptospira species in the environment.</title>
        <authorList>
            <person name="Vincent A.T."/>
            <person name="Schiettekatte O."/>
            <person name="Bourhy P."/>
            <person name="Veyrier F.J."/>
            <person name="Picardeau M."/>
        </authorList>
    </citation>
    <scope>NUCLEOTIDE SEQUENCE [LARGE SCALE GENOMIC DNA]</scope>
    <source>
        <strain evidence="2">201702690</strain>
    </source>
</reference>
<accession>A0ABY2MDA3</accession>
<protein>
    <submittedName>
        <fullName evidence="1">Uncharacterized protein</fullName>
    </submittedName>
</protein>
<dbReference type="RefSeq" id="WP_135646429.1">
    <property type="nucleotide sequence ID" value="NZ_RQGC01000009.1"/>
</dbReference>
<evidence type="ECO:0000313" key="1">
    <source>
        <dbReference type="EMBL" id="TGL39654.1"/>
    </source>
</evidence>
<proteinExistence type="predicted"/>
<name>A0ABY2MDA3_9LEPT</name>
<dbReference type="Proteomes" id="UP000297273">
    <property type="component" value="Unassembled WGS sequence"/>
</dbReference>
<organism evidence="1 2">
    <name type="scientific">Leptospira langatensis</name>
    <dbReference type="NCBI Taxonomy" id="2484983"/>
    <lineage>
        <taxon>Bacteria</taxon>
        <taxon>Pseudomonadati</taxon>
        <taxon>Spirochaetota</taxon>
        <taxon>Spirochaetia</taxon>
        <taxon>Leptospirales</taxon>
        <taxon>Leptospiraceae</taxon>
        <taxon>Leptospira</taxon>
    </lineage>
</organism>
<comment type="caution">
    <text evidence="1">The sequence shown here is derived from an EMBL/GenBank/DDBJ whole genome shotgun (WGS) entry which is preliminary data.</text>
</comment>
<gene>
    <name evidence="1" type="ORF">EHQ53_14120</name>
</gene>